<dbReference type="AlphaFoldDB" id="A0A6G9AFH1"/>
<evidence type="ECO:0000313" key="1">
    <source>
        <dbReference type="EMBL" id="QIP11222.1"/>
    </source>
</evidence>
<proteinExistence type="predicted"/>
<evidence type="ECO:0000313" key="2">
    <source>
        <dbReference type="Proteomes" id="UP000501802"/>
    </source>
</evidence>
<gene>
    <name evidence="1" type="ORF">G8759_00480</name>
</gene>
<protein>
    <submittedName>
        <fullName evidence="1">Uncharacterized protein</fullName>
    </submittedName>
</protein>
<organism evidence="1 2">
    <name type="scientific">Spirosoma aureum</name>
    <dbReference type="NCBI Taxonomy" id="2692134"/>
    <lineage>
        <taxon>Bacteria</taxon>
        <taxon>Pseudomonadati</taxon>
        <taxon>Bacteroidota</taxon>
        <taxon>Cytophagia</taxon>
        <taxon>Cytophagales</taxon>
        <taxon>Cytophagaceae</taxon>
        <taxon>Spirosoma</taxon>
    </lineage>
</organism>
<keyword evidence="2" id="KW-1185">Reference proteome</keyword>
<name>A0A6G9AFH1_9BACT</name>
<dbReference type="EMBL" id="CP050063">
    <property type="protein sequence ID" value="QIP11222.1"/>
    <property type="molecule type" value="Genomic_DNA"/>
</dbReference>
<dbReference type="RefSeq" id="WP_167204252.1">
    <property type="nucleotide sequence ID" value="NZ_CP050063.1"/>
</dbReference>
<dbReference type="KEGG" id="spib:G8759_00480"/>
<accession>A0A6G9AFH1</accession>
<dbReference type="Proteomes" id="UP000501802">
    <property type="component" value="Chromosome"/>
</dbReference>
<reference evidence="1 2" key="1">
    <citation type="submission" date="2020-03" db="EMBL/GenBank/DDBJ databases">
        <authorList>
            <person name="Kim M.K."/>
        </authorList>
    </citation>
    <scope>NUCLEOTIDE SEQUENCE [LARGE SCALE GENOMIC DNA]</scope>
    <source>
        <strain evidence="1 2">BT328</strain>
    </source>
</reference>
<sequence>MMSKRVLLVGRNAAVLSTLADALTRKGLVVQTTNRVEQASEGFDAADFDLIAFGRGVDESTNVRLKTDFIRQNADILFVDGLAPIIPLLVRQISIALAAETSGESILAQFSYQQPEIRISVYAACQLKIDLYQLDVVHSTRQQTLISEFIEAGSHTFSTAIAVNNKSSINFLVAEVNTHELAMIAL</sequence>